<feature type="transmembrane region" description="Helical" evidence="7">
    <location>
        <begin position="37"/>
        <end position="63"/>
    </location>
</feature>
<comment type="similarity">
    <text evidence="2">Belongs to the X(+)/potassium ATPases subunit beta family.</text>
</comment>
<keyword evidence="6 7" id="KW-0472">Membrane</keyword>
<evidence type="ECO:0000256" key="7">
    <source>
        <dbReference type="SAM" id="Phobius"/>
    </source>
</evidence>
<dbReference type="GO" id="GO:0030007">
    <property type="term" value="P:intracellular potassium ion homeostasis"/>
    <property type="evidence" value="ECO:0007669"/>
    <property type="project" value="TreeGrafter"/>
</dbReference>
<proteinExistence type="inferred from homology"/>
<evidence type="ECO:0000313" key="8">
    <source>
        <dbReference type="EMBL" id="KAK4297568.1"/>
    </source>
</evidence>
<reference evidence="8" key="1">
    <citation type="submission" date="2023-11" db="EMBL/GenBank/DDBJ databases">
        <title>Genome assemblies of two species of porcelain crab, Petrolisthes cinctipes and Petrolisthes manimaculis (Anomura: Porcellanidae).</title>
        <authorList>
            <person name="Angst P."/>
        </authorList>
    </citation>
    <scope>NUCLEOTIDE SEQUENCE</scope>
    <source>
        <strain evidence="8">PB745_02</strain>
        <tissue evidence="8">Gill</tissue>
    </source>
</reference>
<keyword evidence="4" id="KW-0735">Signal-anchor</keyword>
<keyword evidence="3 7" id="KW-0812">Transmembrane</keyword>
<dbReference type="PANTHER" id="PTHR11523:SF28">
    <property type="entry name" value="NA_K-ATPASE BETA SUBUNIT ISOFORM 4-RELATED"/>
    <property type="match status" value="1"/>
</dbReference>
<dbReference type="InterPro" id="IPR000402">
    <property type="entry name" value="Na/K_ATPase_sub_beta"/>
</dbReference>
<evidence type="ECO:0000256" key="5">
    <source>
        <dbReference type="ARBA" id="ARBA00022989"/>
    </source>
</evidence>
<dbReference type="GO" id="GO:0036376">
    <property type="term" value="P:sodium ion export across plasma membrane"/>
    <property type="evidence" value="ECO:0007669"/>
    <property type="project" value="TreeGrafter"/>
</dbReference>
<dbReference type="Gene3D" id="2.60.40.1660">
    <property type="entry name" value="Na, k-atpase alpha subunit"/>
    <property type="match status" value="1"/>
</dbReference>
<evidence type="ECO:0000256" key="3">
    <source>
        <dbReference type="ARBA" id="ARBA00022692"/>
    </source>
</evidence>
<sequence length="277" mass="30809">MVVSQSAEAFSGVTRLVVSQSAEAFSGVTGLLGSCVYLIYGVLGIPAGIFLVLVIAVIIINVIPDTTNNPGLTLHPSQSIISYNSSHKHNDYITQLDKFIEDYETPPVDSIICNATTTPEPGQSCWYEKEWLGSMCVKNNWGYLTTAPCILVTPNMVVDWVPETYSSKEELPHEMPQSLKNVIINNWHETATIPKLAWVSCEVVSGEGECSLTPWSGFPHYYFPYNNNTNYRSPIIAATVNWRGTEKKIEMKFQLWAKNINPNDTTQTIVIEADQPN</sequence>
<evidence type="ECO:0000256" key="6">
    <source>
        <dbReference type="ARBA" id="ARBA00023136"/>
    </source>
</evidence>
<evidence type="ECO:0000313" key="9">
    <source>
        <dbReference type="Proteomes" id="UP001292094"/>
    </source>
</evidence>
<dbReference type="EMBL" id="JAWZYT010003611">
    <property type="protein sequence ID" value="KAK4297568.1"/>
    <property type="molecule type" value="Genomic_DNA"/>
</dbReference>
<accession>A0AAE1NWV6</accession>
<organism evidence="8 9">
    <name type="scientific">Petrolisthes manimaculis</name>
    <dbReference type="NCBI Taxonomy" id="1843537"/>
    <lineage>
        <taxon>Eukaryota</taxon>
        <taxon>Metazoa</taxon>
        <taxon>Ecdysozoa</taxon>
        <taxon>Arthropoda</taxon>
        <taxon>Crustacea</taxon>
        <taxon>Multicrustacea</taxon>
        <taxon>Malacostraca</taxon>
        <taxon>Eumalacostraca</taxon>
        <taxon>Eucarida</taxon>
        <taxon>Decapoda</taxon>
        <taxon>Pleocyemata</taxon>
        <taxon>Anomura</taxon>
        <taxon>Galatheoidea</taxon>
        <taxon>Porcellanidae</taxon>
        <taxon>Petrolisthes</taxon>
    </lineage>
</organism>
<dbReference type="PANTHER" id="PTHR11523">
    <property type="entry name" value="SODIUM/POTASSIUM-DEPENDENT ATPASE BETA SUBUNIT"/>
    <property type="match status" value="1"/>
</dbReference>
<dbReference type="Proteomes" id="UP001292094">
    <property type="component" value="Unassembled WGS sequence"/>
</dbReference>
<evidence type="ECO:0000256" key="4">
    <source>
        <dbReference type="ARBA" id="ARBA00022968"/>
    </source>
</evidence>
<dbReference type="InterPro" id="IPR038702">
    <property type="entry name" value="Na/K_ATPase_sub_beta_sf"/>
</dbReference>
<dbReference type="AlphaFoldDB" id="A0AAE1NWV6"/>
<dbReference type="GO" id="GO:0001671">
    <property type="term" value="F:ATPase activator activity"/>
    <property type="evidence" value="ECO:0007669"/>
    <property type="project" value="TreeGrafter"/>
</dbReference>
<evidence type="ECO:0000256" key="2">
    <source>
        <dbReference type="ARBA" id="ARBA00005876"/>
    </source>
</evidence>
<comment type="subcellular location">
    <subcellularLocation>
        <location evidence="1">Membrane</location>
        <topology evidence="1">Single-pass type II membrane protein</topology>
    </subcellularLocation>
</comment>
<keyword evidence="9" id="KW-1185">Reference proteome</keyword>
<protein>
    <submittedName>
        <fullName evidence="8">Uncharacterized protein</fullName>
    </submittedName>
</protein>
<dbReference type="Pfam" id="PF00287">
    <property type="entry name" value="Na_K-ATPase"/>
    <property type="match status" value="1"/>
</dbReference>
<dbReference type="GO" id="GO:1990573">
    <property type="term" value="P:potassium ion import across plasma membrane"/>
    <property type="evidence" value="ECO:0007669"/>
    <property type="project" value="TreeGrafter"/>
</dbReference>
<evidence type="ECO:0000256" key="1">
    <source>
        <dbReference type="ARBA" id="ARBA00004606"/>
    </source>
</evidence>
<dbReference type="GO" id="GO:0005890">
    <property type="term" value="C:sodium:potassium-exchanging ATPase complex"/>
    <property type="evidence" value="ECO:0007669"/>
    <property type="project" value="InterPro"/>
</dbReference>
<gene>
    <name evidence="8" type="ORF">Pmani_030021</name>
</gene>
<name>A0AAE1NWV6_9EUCA</name>
<keyword evidence="5 7" id="KW-1133">Transmembrane helix</keyword>
<dbReference type="GO" id="GO:0006883">
    <property type="term" value="P:intracellular sodium ion homeostasis"/>
    <property type="evidence" value="ECO:0007669"/>
    <property type="project" value="TreeGrafter"/>
</dbReference>
<comment type="caution">
    <text evidence="8">The sequence shown here is derived from an EMBL/GenBank/DDBJ whole genome shotgun (WGS) entry which is preliminary data.</text>
</comment>